<proteinExistence type="predicted"/>
<sequence length="139" mass="15109">MSTTRIFATPLDLYHALVSVWSADTASPPEAWSPSNPAKNHCSVTSLIVQDYFGGEILTTRTSGGTHFYNLIDGVKWDLTVSQFAEPIPYQDSPSSRAMALADTSEGKYKIVVERLASKASSRLRLAAALTYPLPKADT</sequence>
<dbReference type="Proteomes" id="UP000464787">
    <property type="component" value="Chromosome"/>
</dbReference>
<organism evidence="1 2">
    <name type="scientific">Xylophilus rhododendri</name>
    <dbReference type="NCBI Taxonomy" id="2697032"/>
    <lineage>
        <taxon>Bacteria</taxon>
        <taxon>Pseudomonadati</taxon>
        <taxon>Pseudomonadota</taxon>
        <taxon>Betaproteobacteria</taxon>
        <taxon>Burkholderiales</taxon>
        <taxon>Xylophilus</taxon>
    </lineage>
</organism>
<keyword evidence="2" id="KW-1185">Reference proteome</keyword>
<dbReference type="EMBL" id="CP047650">
    <property type="protein sequence ID" value="QHJ01050.1"/>
    <property type="molecule type" value="Genomic_DNA"/>
</dbReference>
<evidence type="ECO:0000313" key="1">
    <source>
        <dbReference type="EMBL" id="QHJ01050.1"/>
    </source>
</evidence>
<dbReference type="RefSeq" id="WP_160554859.1">
    <property type="nucleotide sequence ID" value="NZ_CP047650.1"/>
</dbReference>
<evidence type="ECO:0000313" key="2">
    <source>
        <dbReference type="Proteomes" id="UP000464787"/>
    </source>
</evidence>
<dbReference type="KEGG" id="xyk:GT347_25525"/>
<dbReference type="InterPro" id="IPR056238">
    <property type="entry name" value="YunG-like"/>
</dbReference>
<dbReference type="AlphaFoldDB" id="A0A857JD64"/>
<dbReference type="Pfam" id="PF24585">
    <property type="entry name" value="YunG"/>
    <property type="match status" value="1"/>
</dbReference>
<accession>A0A857JD64</accession>
<reference evidence="1 2" key="1">
    <citation type="submission" date="2020-01" db="EMBL/GenBank/DDBJ databases">
        <title>Genome sequencing of strain KACC 21265.</title>
        <authorList>
            <person name="Heo J."/>
            <person name="Kim S.-J."/>
            <person name="Kim J.-S."/>
            <person name="Hong S.-B."/>
            <person name="Kwon S.-W."/>
        </authorList>
    </citation>
    <scope>NUCLEOTIDE SEQUENCE [LARGE SCALE GENOMIC DNA]</scope>
    <source>
        <strain evidence="1 2">KACC 21265</strain>
    </source>
</reference>
<name>A0A857JD64_9BURK</name>
<gene>
    <name evidence="1" type="ORF">GT347_25525</name>
</gene>
<protein>
    <submittedName>
        <fullName evidence="1">Uncharacterized protein</fullName>
    </submittedName>
</protein>